<evidence type="ECO:0000256" key="1">
    <source>
        <dbReference type="ARBA" id="ARBA00010490"/>
    </source>
</evidence>
<protein>
    <recommendedName>
        <fullName evidence="5">Programmed cell death protein 5</fullName>
    </recommendedName>
</protein>
<evidence type="ECO:0008006" key="5">
    <source>
        <dbReference type="Google" id="ProtNLM"/>
    </source>
</evidence>
<dbReference type="AlphaFoldDB" id="T1J4Z9"/>
<dbReference type="InterPro" id="IPR002836">
    <property type="entry name" value="PDCD5-like"/>
</dbReference>
<dbReference type="Pfam" id="PF01984">
    <property type="entry name" value="dsDNA_bind"/>
    <property type="match status" value="1"/>
</dbReference>
<dbReference type="PANTHER" id="PTHR10840:SF0">
    <property type="entry name" value="PROGRAMMED CELL DEATH PROTEIN 5"/>
    <property type="match status" value="1"/>
</dbReference>
<accession>T1J4Z9</accession>
<evidence type="ECO:0000313" key="4">
    <source>
        <dbReference type="Proteomes" id="UP000014500"/>
    </source>
</evidence>
<dbReference type="GO" id="GO:0005634">
    <property type="term" value="C:nucleus"/>
    <property type="evidence" value="ECO:0007669"/>
    <property type="project" value="TreeGrafter"/>
</dbReference>
<dbReference type="PIRSF" id="PIRSF015730">
    <property type="entry name" value="TFAR19"/>
    <property type="match status" value="1"/>
</dbReference>
<dbReference type="SUPFAM" id="SSF46950">
    <property type="entry name" value="Double-stranded DNA-binding domain"/>
    <property type="match status" value="1"/>
</dbReference>
<organism evidence="3 4">
    <name type="scientific">Strigamia maritima</name>
    <name type="common">European centipede</name>
    <name type="synonym">Geophilus maritimus</name>
    <dbReference type="NCBI Taxonomy" id="126957"/>
    <lineage>
        <taxon>Eukaryota</taxon>
        <taxon>Metazoa</taxon>
        <taxon>Ecdysozoa</taxon>
        <taxon>Arthropoda</taxon>
        <taxon>Myriapoda</taxon>
        <taxon>Chilopoda</taxon>
        <taxon>Pleurostigmophora</taxon>
        <taxon>Geophilomorpha</taxon>
        <taxon>Linotaeniidae</taxon>
        <taxon>Strigamia</taxon>
    </lineage>
</organism>
<evidence type="ECO:0000313" key="3">
    <source>
        <dbReference type="EnsemblMetazoa" id="SMAR008696-PA"/>
    </source>
</evidence>
<dbReference type="GO" id="GO:0005829">
    <property type="term" value="C:cytosol"/>
    <property type="evidence" value="ECO:0007669"/>
    <property type="project" value="TreeGrafter"/>
</dbReference>
<reference evidence="3" key="2">
    <citation type="submission" date="2015-02" db="UniProtKB">
        <authorList>
            <consortium name="EnsemblMetazoa"/>
        </authorList>
    </citation>
    <scope>IDENTIFICATION</scope>
</reference>
<dbReference type="InterPro" id="IPR036883">
    <property type="entry name" value="PDCD5-like_sf"/>
</dbReference>
<evidence type="ECO:0000256" key="2">
    <source>
        <dbReference type="SAM" id="MobiDB-lite"/>
    </source>
</evidence>
<dbReference type="eggNOG" id="KOG3431">
    <property type="taxonomic scope" value="Eukaryota"/>
</dbReference>
<proteinExistence type="inferred from homology"/>
<dbReference type="EnsemblMetazoa" id="SMAR008696-RA">
    <property type="protein sequence ID" value="SMAR008696-PA"/>
    <property type="gene ID" value="SMAR008696"/>
</dbReference>
<name>T1J4Z9_STRMM</name>
<dbReference type="Gene3D" id="1.10.8.140">
    <property type="entry name" value="PDCD5-like"/>
    <property type="match status" value="1"/>
</dbReference>
<comment type="similarity">
    <text evidence="1">Belongs to the PDCD5 family.</text>
</comment>
<dbReference type="STRING" id="126957.T1J4Z9"/>
<dbReference type="PANTHER" id="PTHR10840">
    <property type="entry name" value="PROGRAMMED CELL DEATH PROTEIN 5"/>
    <property type="match status" value="1"/>
</dbReference>
<keyword evidence="4" id="KW-1185">Reference proteome</keyword>
<dbReference type="PhylomeDB" id="T1J4Z9"/>
<dbReference type="HOGENOM" id="CLU_122978_4_0_1"/>
<dbReference type="OMA" id="QAENQEN"/>
<dbReference type="GO" id="GO:0003677">
    <property type="term" value="F:DNA binding"/>
    <property type="evidence" value="ECO:0007669"/>
    <property type="project" value="InterPro"/>
</dbReference>
<dbReference type="Proteomes" id="UP000014500">
    <property type="component" value="Unassembled WGS sequence"/>
</dbReference>
<reference evidence="4" key="1">
    <citation type="submission" date="2011-05" db="EMBL/GenBank/DDBJ databases">
        <authorList>
            <person name="Richards S.R."/>
            <person name="Qu J."/>
            <person name="Jiang H."/>
            <person name="Jhangiani S.N."/>
            <person name="Agravi P."/>
            <person name="Goodspeed R."/>
            <person name="Gross S."/>
            <person name="Mandapat C."/>
            <person name="Jackson L."/>
            <person name="Mathew T."/>
            <person name="Pu L."/>
            <person name="Thornton R."/>
            <person name="Saada N."/>
            <person name="Wilczek-Boney K.B."/>
            <person name="Lee S."/>
            <person name="Kovar C."/>
            <person name="Wu Y."/>
            <person name="Scherer S.E."/>
            <person name="Worley K.C."/>
            <person name="Muzny D.M."/>
            <person name="Gibbs R."/>
        </authorList>
    </citation>
    <scope>NUCLEOTIDE SEQUENCE</scope>
    <source>
        <strain evidence="4">Brora</strain>
    </source>
</reference>
<sequence length="118" mass="13447">MADDELHAIRTKRLAELQQNKSKTKEEAEARDNEIKNSILSQVLDQKARARLNTIAVAKPEKAKMVENMLVNMARTGQLPGKLGEEDLKNLLEQVTEKTQKKTTVKFDRRRAGLDDDF</sequence>
<feature type="region of interest" description="Disordered" evidence="2">
    <location>
        <begin position="1"/>
        <end position="31"/>
    </location>
</feature>
<dbReference type="EMBL" id="JH431850">
    <property type="status" value="NOT_ANNOTATED_CDS"/>
    <property type="molecule type" value="Genomic_DNA"/>
</dbReference>